<sequence length="201" mass="21383">MREIADGIVHWTAQHPNIGQRVSSYLVVPSATLIDPLLPDEGLDGLEGIVRPERIVLTNRHHVRDVPTIVDAFGCSVHVHEKGTATFADLDVAPSTFAFGDEVAPGITALEVGSITPEETALRIDVGDGALSFADGFLNEGGRVGFMPDGLLGEDPDAVRRGLRLAATRLLDERFAHLLFAHGDPIVGDGREALQAVTVPA</sequence>
<dbReference type="EMBL" id="CAFBMK010000092">
    <property type="protein sequence ID" value="CAB4918087.1"/>
    <property type="molecule type" value="Genomic_DNA"/>
</dbReference>
<dbReference type="Gene3D" id="3.60.15.10">
    <property type="entry name" value="Ribonuclease Z/Hydroxyacylglutathione hydrolase-like"/>
    <property type="match status" value="1"/>
</dbReference>
<reference evidence="1" key="1">
    <citation type="submission" date="2020-05" db="EMBL/GenBank/DDBJ databases">
        <authorList>
            <person name="Chiriac C."/>
            <person name="Salcher M."/>
            <person name="Ghai R."/>
            <person name="Kavagutti S V."/>
        </authorList>
    </citation>
    <scope>NUCLEOTIDE SEQUENCE</scope>
</reference>
<dbReference type="AlphaFoldDB" id="A0A6J7HAP4"/>
<accession>A0A6J7HAP4</accession>
<dbReference type="SUPFAM" id="SSF56281">
    <property type="entry name" value="Metallo-hydrolase/oxidoreductase"/>
    <property type="match status" value="1"/>
</dbReference>
<evidence type="ECO:0000313" key="1">
    <source>
        <dbReference type="EMBL" id="CAB4918087.1"/>
    </source>
</evidence>
<organism evidence="1">
    <name type="scientific">freshwater metagenome</name>
    <dbReference type="NCBI Taxonomy" id="449393"/>
    <lineage>
        <taxon>unclassified sequences</taxon>
        <taxon>metagenomes</taxon>
        <taxon>ecological metagenomes</taxon>
    </lineage>
</organism>
<dbReference type="InterPro" id="IPR036866">
    <property type="entry name" value="RibonucZ/Hydroxyglut_hydro"/>
</dbReference>
<proteinExistence type="predicted"/>
<protein>
    <submittedName>
        <fullName evidence="1">Unannotated protein</fullName>
    </submittedName>
</protein>
<name>A0A6J7HAP4_9ZZZZ</name>
<gene>
    <name evidence="1" type="ORF">UFOPK3564_01684</name>
</gene>